<dbReference type="InterPro" id="IPR036661">
    <property type="entry name" value="Luciferase-like_sf"/>
</dbReference>
<reference evidence="6" key="1">
    <citation type="submission" date="2006-06" db="EMBL/GenBank/DDBJ databases">
        <title>Complete sequence of chromosome of Mycobacterium sp. MCS.</title>
        <authorList>
            <consortium name="US DOE Joint Genome Institute"/>
            <person name="Copeland A."/>
            <person name="Lucas S."/>
            <person name="Lapidus A."/>
            <person name="Barry K."/>
            <person name="Detter J.C."/>
            <person name="Glavina del Rio T."/>
            <person name="Hammon N."/>
            <person name="Israni S."/>
            <person name="Dalin E."/>
            <person name="Tice H."/>
            <person name="Pitluck S."/>
            <person name="Martinez M."/>
            <person name="Schmutz J."/>
            <person name="Larimer F."/>
            <person name="Land M."/>
            <person name="Hauser L."/>
            <person name="Kyrpides N."/>
            <person name="Kim E."/>
            <person name="Miller C.D."/>
            <person name="Hughes J.E."/>
            <person name="Anderson A.J."/>
            <person name="Sims R.C."/>
            <person name="Richardson P."/>
        </authorList>
    </citation>
    <scope>NUCLEOTIDE SEQUENCE [LARGE SCALE GENOMIC DNA]</scope>
    <source>
        <strain evidence="6">MCS</strain>
    </source>
</reference>
<evidence type="ECO:0000256" key="4">
    <source>
        <dbReference type="ARBA" id="ARBA00023033"/>
    </source>
</evidence>
<dbReference type="GO" id="GO:0008726">
    <property type="term" value="F:alkanesulfonate monooxygenase activity"/>
    <property type="evidence" value="ECO:0007669"/>
    <property type="project" value="TreeGrafter"/>
</dbReference>
<dbReference type="PANTHER" id="PTHR42847:SF4">
    <property type="entry name" value="ALKANESULFONATE MONOOXYGENASE-RELATED"/>
    <property type="match status" value="1"/>
</dbReference>
<gene>
    <name evidence="6" type="ordered locus">Mmcs_0876</name>
</gene>
<keyword evidence="1" id="KW-0285">Flavoprotein</keyword>
<organism evidence="6">
    <name type="scientific">Mycobacterium sp. (strain MCS)</name>
    <dbReference type="NCBI Taxonomy" id="164756"/>
    <lineage>
        <taxon>Bacteria</taxon>
        <taxon>Bacillati</taxon>
        <taxon>Actinomycetota</taxon>
        <taxon>Actinomycetes</taxon>
        <taxon>Mycobacteriales</taxon>
        <taxon>Mycobacteriaceae</taxon>
        <taxon>Mycobacterium</taxon>
    </lineage>
</organism>
<accession>A0A5Q5BFU0</accession>
<dbReference type="InterPro" id="IPR019952">
    <property type="entry name" value="F420_OxRdatse_Rv1855c_pred"/>
</dbReference>
<keyword evidence="2" id="KW-0288">FMN</keyword>
<dbReference type="InterPro" id="IPR011251">
    <property type="entry name" value="Luciferase-like_dom"/>
</dbReference>
<dbReference type="PANTHER" id="PTHR42847">
    <property type="entry name" value="ALKANESULFONATE MONOOXYGENASE"/>
    <property type="match status" value="1"/>
</dbReference>
<dbReference type="Gene3D" id="3.20.20.30">
    <property type="entry name" value="Luciferase-like domain"/>
    <property type="match status" value="1"/>
</dbReference>
<evidence type="ECO:0000256" key="1">
    <source>
        <dbReference type="ARBA" id="ARBA00022630"/>
    </source>
</evidence>
<dbReference type="EMBL" id="CP000384">
    <property type="protein sequence ID" value="ABG06992.1"/>
    <property type="molecule type" value="Genomic_DNA"/>
</dbReference>
<dbReference type="KEGG" id="mmc:Mmcs_0876"/>
<sequence length="300" mass="32738">MRRGSHRLSRVMELGYHVPIFDIDGGTTAIAGELARVGEAAEASGATWLSLMDHFFQIEPTGLPAEANMLEGYTTLGFLSARTSRIDLGLLVTGVTYRHPGLLAKTVTTVDVLSGGRAWLGIGAAWFEREHRGLGVPYPPVAERFERLEETLRICAQMWDPDNNGPFEGKHYQLAETLCNPQPINKPKVMIGGSGERKTLRLVAQYGDACNLFGSPEEVAHKLEVLRRHCDDVGRNFDDIRVTILAHDGPEPGATDEFVRTMADYAKVGVRTAIVMPPGGSPAKWIDGIAPVVPQLAELN</sequence>
<feature type="domain" description="Luciferase-like" evidence="5">
    <location>
        <begin position="12"/>
        <end position="246"/>
    </location>
</feature>
<dbReference type="InterPro" id="IPR050172">
    <property type="entry name" value="SsuD_RutA_monooxygenase"/>
</dbReference>
<evidence type="ECO:0000256" key="3">
    <source>
        <dbReference type="ARBA" id="ARBA00023002"/>
    </source>
</evidence>
<keyword evidence="3" id="KW-0560">Oxidoreductase</keyword>
<keyword evidence="4" id="KW-0503">Monooxygenase</keyword>
<protein>
    <submittedName>
        <fullName evidence="6">Luciferase-like protein</fullName>
    </submittedName>
</protein>
<evidence type="ECO:0000256" key="2">
    <source>
        <dbReference type="ARBA" id="ARBA00022643"/>
    </source>
</evidence>
<evidence type="ECO:0000259" key="5">
    <source>
        <dbReference type="Pfam" id="PF00296"/>
    </source>
</evidence>
<proteinExistence type="predicted"/>
<evidence type="ECO:0000313" key="6">
    <source>
        <dbReference type="EMBL" id="ABG06992.1"/>
    </source>
</evidence>
<dbReference type="Pfam" id="PF00296">
    <property type="entry name" value="Bac_luciferase"/>
    <property type="match status" value="1"/>
</dbReference>
<dbReference type="GO" id="GO:0046306">
    <property type="term" value="P:alkanesulfonate catabolic process"/>
    <property type="evidence" value="ECO:0007669"/>
    <property type="project" value="TreeGrafter"/>
</dbReference>
<dbReference type="AlphaFoldDB" id="A0A5Q5BFU0"/>
<name>A0A5Q5BFU0_MYCSS</name>
<dbReference type="SUPFAM" id="SSF51679">
    <property type="entry name" value="Bacterial luciferase-like"/>
    <property type="match status" value="1"/>
</dbReference>
<dbReference type="NCBIfam" id="TIGR03560">
    <property type="entry name" value="F420_Rv1855c"/>
    <property type="match status" value="1"/>
</dbReference>